<dbReference type="Pfam" id="PF16868">
    <property type="entry name" value="NMT1_3"/>
    <property type="match status" value="1"/>
</dbReference>
<dbReference type="SUPFAM" id="SSF53850">
    <property type="entry name" value="Periplasmic binding protein-like II"/>
    <property type="match status" value="1"/>
</dbReference>
<evidence type="ECO:0000256" key="1">
    <source>
        <dbReference type="SAM" id="SignalP"/>
    </source>
</evidence>
<dbReference type="PANTHER" id="PTHR42941:SF1">
    <property type="entry name" value="SLL1037 PROTEIN"/>
    <property type="match status" value="1"/>
</dbReference>
<reference evidence="2 3" key="1">
    <citation type="submission" date="2017-07" db="EMBL/GenBank/DDBJ databases">
        <title>Genome Sequence of Sulfitobacter pseudonitzschiae Strain SMR1 Isolated from a culture of the Diatom Skeletonema marinoi.</title>
        <authorList>
            <person name="Topel M."/>
            <person name="Pinder M.I.M."/>
            <person name="Johansson O.N."/>
            <person name="Kourtchenko O."/>
            <person name="Godhe A."/>
            <person name="Clarke A.K."/>
        </authorList>
    </citation>
    <scope>NUCLEOTIDE SEQUENCE [LARGE SCALE GENOMIC DNA]</scope>
    <source>
        <strain evidence="2 3">SMR1</strain>
    </source>
</reference>
<feature type="chain" id="PRO_5012307455" evidence="1">
    <location>
        <begin position="28"/>
        <end position="343"/>
    </location>
</feature>
<keyword evidence="3" id="KW-1185">Reference proteome</keyword>
<evidence type="ECO:0000313" key="2">
    <source>
        <dbReference type="EMBL" id="ASM74145.1"/>
    </source>
</evidence>
<dbReference type="PROSITE" id="PS51318">
    <property type="entry name" value="TAT"/>
    <property type="match status" value="1"/>
</dbReference>
<gene>
    <name evidence="2" type="ORF">SULPSESMR1_03370</name>
</gene>
<name>A0A221K5C5_9RHOB</name>
<dbReference type="InterPro" id="IPR006311">
    <property type="entry name" value="TAT_signal"/>
</dbReference>
<protein>
    <submittedName>
        <fullName evidence="2">NMT1-like family protein</fullName>
    </submittedName>
</protein>
<dbReference type="RefSeq" id="WP_198362816.1">
    <property type="nucleotide sequence ID" value="NZ_CP022415.1"/>
</dbReference>
<feature type="signal peptide" evidence="1">
    <location>
        <begin position="1"/>
        <end position="27"/>
    </location>
</feature>
<accession>A0A221K5C5</accession>
<sequence>MTKMNRRTAMTSMAALSLASTAIPAWALQENLRVHTSSPGSTGFTFTTTMQTIVQRETPIRMSVTSGQTSTRSTLDAANGNVDLFISSPAINHYMKNGTQMFKDMPNASDLFRNVRQVVNFPLGPYHIITYADSGIETLEDCRGRRIFIGPPGGAATTVGLAIMESATGMKPGDYEQAKLDWSSGQQAFQDRQVDLAIIPTELPSAAIMQFALLGKIKLITIPDEAFTKSPLADMLKIPGRTITDIAPDIYGENQINDEPIKAVGSWVGIGSHTGVDADTVYAVTKAMFDNIADMHATAEWMNVFTAETALLQLNAPVHAGAYRWYKENGIPVPEEFIPPEAS</sequence>
<keyword evidence="1" id="KW-0732">Signal</keyword>
<dbReference type="AlphaFoldDB" id="A0A221K5C5"/>
<organism evidence="2 3">
    <name type="scientific">Pseudosulfitobacter pseudonitzschiae</name>
    <dbReference type="NCBI Taxonomy" id="1402135"/>
    <lineage>
        <taxon>Bacteria</taxon>
        <taxon>Pseudomonadati</taxon>
        <taxon>Pseudomonadota</taxon>
        <taxon>Alphaproteobacteria</taxon>
        <taxon>Rhodobacterales</taxon>
        <taxon>Roseobacteraceae</taxon>
        <taxon>Pseudosulfitobacter</taxon>
    </lineage>
</organism>
<evidence type="ECO:0000313" key="3">
    <source>
        <dbReference type="Proteomes" id="UP000199754"/>
    </source>
</evidence>
<dbReference type="Proteomes" id="UP000199754">
    <property type="component" value="Chromosome"/>
</dbReference>
<proteinExistence type="predicted"/>
<dbReference type="InterPro" id="IPR011852">
    <property type="entry name" value="TRAP_TAXI"/>
</dbReference>
<dbReference type="Gene3D" id="3.40.190.10">
    <property type="entry name" value="Periplasmic binding protein-like II"/>
    <property type="match status" value="2"/>
</dbReference>
<dbReference type="KEGG" id="spse:SULPSESMR1_03370"/>
<dbReference type="EMBL" id="CP022415">
    <property type="protein sequence ID" value="ASM74145.1"/>
    <property type="molecule type" value="Genomic_DNA"/>
</dbReference>
<dbReference type="NCBIfam" id="TIGR02122">
    <property type="entry name" value="TRAP_TAXI"/>
    <property type="match status" value="1"/>
</dbReference>
<dbReference type="PANTHER" id="PTHR42941">
    <property type="entry name" value="SLL1037 PROTEIN"/>
    <property type="match status" value="1"/>
</dbReference>